<dbReference type="EMBL" id="MT774384">
    <property type="protein sequence ID" value="QOR58927.1"/>
    <property type="molecule type" value="Genomic_DNA"/>
</dbReference>
<evidence type="ECO:0000313" key="3">
    <source>
        <dbReference type="Proteomes" id="UP000594003"/>
    </source>
</evidence>
<dbReference type="Proteomes" id="UP000594003">
    <property type="component" value="Segment"/>
</dbReference>
<protein>
    <submittedName>
        <fullName evidence="2">Uncharacterized protein</fullName>
    </submittedName>
</protein>
<dbReference type="GeneID" id="65129410"/>
<keyword evidence="3" id="KW-1185">Reference proteome</keyword>
<feature type="compositionally biased region" description="Basic and acidic residues" evidence="1">
    <location>
        <begin position="72"/>
        <end position="81"/>
    </location>
</feature>
<organism evidence="2 3">
    <name type="scientific">uncultured phage cr8_1</name>
    <dbReference type="NCBI Taxonomy" id="2772068"/>
    <lineage>
        <taxon>Viruses</taxon>
        <taxon>Duplodnaviria</taxon>
        <taxon>Heunggongvirae</taxon>
        <taxon>Uroviricota</taxon>
        <taxon>Caudoviricetes</taxon>
        <taxon>Crassvirales</taxon>
        <taxon>Intestiviridae</taxon>
        <taxon>Obtuvirinae</taxon>
        <taxon>Fohxhuevirus</taxon>
        <taxon>Fohxhuevirus gastrointestinalis</taxon>
    </lineage>
</organism>
<evidence type="ECO:0000313" key="2">
    <source>
        <dbReference type="EMBL" id="QOR58927.1"/>
    </source>
</evidence>
<feature type="region of interest" description="Disordered" evidence="1">
    <location>
        <begin position="72"/>
        <end position="92"/>
    </location>
</feature>
<reference evidence="2 3" key="1">
    <citation type="submission" date="2020-07" db="EMBL/GenBank/DDBJ databases">
        <title>Taxonomic proposal: Crassvirales, a new order of highly abundant and diverse bacterial viruses.</title>
        <authorList>
            <person name="Shkoporov A.N."/>
            <person name="Stockdale S.R."/>
            <person name="Guerin E."/>
            <person name="Ross R.P."/>
            <person name="Hill C."/>
        </authorList>
    </citation>
    <scope>NUCLEOTIDE SEQUENCE [LARGE SCALE GENOMIC DNA]</scope>
</reference>
<evidence type="ECO:0000256" key="1">
    <source>
        <dbReference type="SAM" id="MobiDB-lite"/>
    </source>
</evidence>
<name>A0A7M1RWW7_9CAUD</name>
<sequence length="92" mass="10405">MYNVYLIKTNIKVKANTFLNINILAEDLSDATSSASYIKYNGEELKKHIVSVEVLVQNVLHDTWNLKDLNPDYKGEDKTYTDEDGNPLPTVG</sequence>
<proteinExistence type="predicted"/>
<dbReference type="RefSeq" id="YP_010111085.1">
    <property type="nucleotide sequence ID" value="NC_055877.1"/>
</dbReference>
<dbReference type="KEGG" id="vg:65129410"/>
<accession>A0A7M1RWW7</accession>